<evidence type="ECO:0000313" key="3">
    <source>
        <dbReference type="EMBL" id="PFX31932.1"/>
    </source>
</evidence>
<dbReference type="OrthoDB" id="10364149at2759"/>
<keyword evidence="1" id="KW-0175">Coiled coil</keyword>
<gene>
    <name evidence="3" type="ORF">AWC38_SpisGene3251</name>
</gene>
<dbReference type="Proteomes" id="UP000225706">
    <property type="component" value="Unassembled WGS sequence"/>
</dbReference>
<comment type="caution">
    <text evidence="3">The sequence shown here is derived from an EMBL/GenBank/DDBJ whole genome shotgun (WGS) entry which is preliminary data.</text>
</comment>
<organism evidence="3 4">
    <name type="scientific">Stylophora pistillata</name>
    <name type="common">Smooth cauliflower coral</name>
    <dbReference type="NCBI Taxonomy" id="50429"/>
    <lineage>
        <taxon>Eukaryota</taxon>
        <taxon>Metazoa</taxon>
        <taxon>Cnidaria</taxon>
        <taxon>Anthozoa</taxon>
        <taxon>Hexacorallia</taxon>
        <taxon>Scleractinia</taxon>
        <taxon>Astrocoeniina</taxon>
        <taxon>Pocilloporidae</taxon>
        <taxon>Stylophora</taxon>
    </lineage>
</organism>
<evidence type="ECO:0000256" key="2">
    <source>
        <dbReference type="SAM" id="MobiDB-lite"/>
    </source>
</evidence>
<feature type="compositionally biased region" description="Basic and acidic residues" evidence="2">
    <location>
        <begin position="81"/>
        <end position="118"/>
    </location>
</feature>
<feature type="region of interest" description="Disordered" evidence="2">
    <location>
        <begin position="500"/>
        <end position="522"/>
    </location>
</feature>
<feature type="region of interest" description="Disordered" evidence="2">
    <location>
        <begin position="1"/>
        <end position="118"/>
    </location>
</feature>
<dbReference type="EMBL" id="LSMT01000029">
    <property type="protein sequence ID" value="PFX31932.1"/>
    <property type="molecule type" value="Genomic_DNA"/>
</dbReference>
<evidence type="ECO:0000256" key="1">
    <source>
        <dbReference type="SAM" id="Coils"/>
    </source>
</evidence>
<dbReference type="AlphaFoldDB" id="A0A2B4STP2"/>
<name>A0A2B4STP2_STYPI</name>
<accession>A0A2B4STP2</accession>
<feature type="coiled-coil region" evidence="1">
    <location>
        <begin position="160"/>
        <end position="201"/>
    </location>
</feature>
<proteinExistence type="predicted"/>
<keyword evidence="4" id="KW-1185">Reference proteome</keyword>
<reference evidence="4" key="1">
    <citation type="journal article" date="2017" name="bioRxiv">
        <title>Comparative analysis of the genomes of Stylophora pistillata and Acropora digitifera provides evidence for extensive differences between species of corals.</title>
        <authorList>
            <person name="Voolstra C.R."/>
            <person name="Li Y."/>
            <person name="Liew Y.J."/>
            <person name="Baumgarten S."/>
            <person name="Zoccola D."/>
            <person name="Flot J.-F."/>
            <person name="Tambutte S."/>
            <person name="Allemand D."/>
            <person name="Aranda M."/>
        </authorList>
    </citation>
    <scope>NUCLEOTIDE SEQUENCE [LARGE SCALE GENOMIC DNA]</scope>
</reference>
<sequence length="544" mass="61506">MADRPTIAKICRRGEERENEEIVKGRNSVAEKLRNRRNKELWNETRESRKHDLKGKTERDTKDEEPKQKETGIMGAGKQLGTEEQRNKGTEKEKNRKTEKQRNRETGHIKLSWNEDNHEMNKNISDEKESVKNSCFAGKFDEGVNGADRSANYHEPLEASQGARIMANESAREKEELEQKIACLETEIIAKEEEIAFLKETIFGRDKEIVDLKEKLSRLQQNGQRNQFDFVKKMATMDEKLQQARRNIKELEDGLNFSFVKNETKEDSQSEPKTFNGKAYFELQPSWFDTLSNNAGCLNVKNFPVTAKDLEVLKNAKSSSSEPAEGNGYFDTRPSWFDTPSNNAGCLEIENFPVKAKDLEAMKKAQSNSKLFIKPAQDCVKLKFQPPHAADVSAVRAQMKKHSSPPQREEEFNKIASSVGQKVNPFSKKAKHSPLDKFGRTEVDKCTPPVQTKLVVFDITNLSSGRQINPLSKKVKALDRPRVTGVEKNTPPVQVKCVPSNNITDSSGNKVNPFSKRAKGATRPTHIPAANFIQGMVNGQLNIT</sequence>
<protein>
    <submittedName>
        <fullName evidence="3">Uncharacterized protein</fullName>
    </submittedName>
</protein>
<evidence type="ECO:0000313" key="4">
    <source>
        <dbReference type="Proteomes" id="UP000225706"/>
    </source>
</evidence>
<feature type="compositionally biased region" description="Basic and acidic residues" evidence="2">
    <location>
        <begin position="12"/>
        <end position="70"/>
    </location>
</feature>
<feature type="compositionally biased region" description="Polar residues" evidence="2">
    <location>
        <begin position="500"/>
        <end position="512"/>
    </location>
</feature>